<keyword evidence="1" id="KW-0812">Transmembrane</keyword>
<name>S3V0J8_9LEPT</name>
<evidence type="ECO:0000256" key="1">
    <source>
        <dbReference type="SAM" id="Phobius"/>
    </source>
</evidence>
<accession>S3V0J8</accession>
<protein>
    <submittedName>
        <fullName evidence="2">Uncharacterized protein</fullName>
    </submittedName>
</protein>
<dbReference type="AlphaFoldDB" id="S3V0J8"/>
<evidence type="ECO:0000313" key="3">
    <source>
        <dbReference type="Proteomes" id="UP000014540"/>
    </source>
</evidence>
<keyword evidence="1" id="KW-1133">Transmembrane helix</keyword>
<dbReference type="Proteomes" id="UP000014540">
    <property type="component" value="Unassembled WGS sequence"/>
</dbReference>
<reference evidence="2" key="1">
    <citation type="submission" date="2013-04" db="EMBL/GenBank/DDBJ databases">
        <authorList>
            <person name="Harkins D.M."/>
            <person name="Durkin A.S."/>
            <person name="Selengut J.D."/>
            <person name="Sanka R."/>
            <person name="DePew J."/>
            <person name="Purushe J."/>
            <person name="Ahmed A."/>
            <person name="van der Linden H."/>
            <person name="Goris M.G.A."/>
            <person name="Hartskeerl R.A."/>
            <person name="Vinetz J.M."/>
            <person name="Sutton G.G."/>
            <person name="Nelson W.C."/>
            <person name="Fouts D.E."/>
        </authorList>
    </citation>
    <scope>NUCLEOTIDE SEQUENCE [LARGE SCALE GENOMIC DNA]</scope>
    <source>
        <strain evidence="2">BUT 6</strain>
    </source>
</reference>
<gene>
    <name evidence="2" type="ORF">LEP1GSC058_3043</name>
</gene>
<organism evidence="2 3">
    <name type="scientific">Leptospira fainei serovar Hurstbridge str. BUT 6</name>
    <dbReference type="NCBI Taxonomy" id="1193011"/>
    <lineage>
        <taxon>Bacteria</taxon>
        <taxon>Pseudomonadati</taxon>
        <taxon>Spirochaetota</taxon>
        <taxon>Spirochaetia</taxon>
        <taxon>Leptospirales</taxon>
        <taxon>Leptospiraceae</taxon>
        <taxon>Leptospira</taxon>
    </lineage>
</organism>
<sequence>MKITEKGVFLATILKSFLLRPNPIKTRKFDPDLGGSASNLPWSIFFFGSAASLIVFNIHPYFLCAGNLFHSVTERLEPVSGSFRRS</sequence>
<comment type="caution">
    <text evidence="2">The sequence shown here is derived from an EMBL/GenBank/DDBJ whole genome shotgun (WGS) entry which is preliminary data.</text>
</comment>
<feature type="transmembrane region" description="Helical" evidence="1">
    <location>
        <begin position="42"/>
        <end position="63"/>
    </location>
</feature>
<dbReference type="EMBL" id="AKWZ02000010">
    <property type="protein sequence ID" value="EPG74119.1"/>
    <property type="molecule type" value="Genomic_DNA"/>
</dbReference>
<keyword evidence="1" id="KW-0472">Membrane</keyword>
<keyword evidence="3" id="KW-1185">Reference proteome</keyword>
<evidence type="ECO:0000313" key="2">
    <source>
        <dbReference type="EMBL" id="EPG74119.1"/>
    </source>
</evidence>
<proteinExistence type="predicted"/>